<reference evidence="1 2" key="1">
    <citation type="submission" date="2016-09" db="EMBL/GenBank/DDBJ databases">
        <authorList>
            <person name="Capua I."/>
            <person name="De Benedictis P."/>
            <person name="Joannis T."/>
            <person name="Lombin L.H."/>
            <person name="Cattoli G."/>
        </authorList>
    </citation>
    <scope>NUCLEOTIDE SEQUENCE [LARGE SCALE GENOMIC DNA]</scope>
    <source>
        <strain evidence="1 2">IMI 309357</strain>
    </source>
</reference>
<accession>A0A1G4BHE8</accession>
<evidence type="ECO:0000313" key="1">
    <source>
        <dbReference type="EMBL" id="OHF00832.1"/>
    </source>
</evidence>
<name>A0A1G4BHE8_9PEZI</name>
<comment type="caution">
    <text evidence="1">The sequence shown here is derived from an EMBL/GenBank/DDBJ whole genome shotgun (WGS) entry which is preliminary data.</text>
</comment>
<organism evidence="1 2">
    <name type="scientific">Colletotrichum orchidophilum</name>
    <dbReference type="NCBI Taxonomy" id="1209926"/>
    <lineage>
        <taxon>Eukaryota</taxon>
        <taxon>Fungi</taxon>
        <taxon>Dikarya</taxon>
        <taxon>Ascomycota</taxon>
        <taxon>Pezizomycotina</taxon>
        <taxon>Sordariomycetes</taxon>
        <taxon>Hypocreomycetidae</taxon>
        <taxon>Glomerellales</taxon>
        <taxon>Glomerellaceae</taxon>
        <taxon>Colletotrichum</taxon>
    </lineage>
</organism>
<dbReference type="RefSeq" id="XP_022477974.1">
    <property type="nucleotide sequence ID" value="XM_022615555.1"/>
</dbReference>
<sequence length="145" mass="16247">QSLEAVWDGQGVVRSINRRQRASGRTLLHLDPTMRIAIVSAFDIGRLTRMTRLSVCPQALSVYLLRPSRIPIRIGATGLSEELRLEKGIGISFNGFIQIVEQIGDEDDLPFSILDSGQFLEIRALRLATDSSDEDLRNYYSSLQL</sequence>
<feature type="non-terminal residue" evidence="1">
    <location>
        <position position="1"/>
    </location>
</feature>
<dbReference type="GeneID" id="34557065"/>
<evidence type="ECO:0000313" key="2">
    <source>
        <dbReference type="Proteomes" id="UP000176998"/>
    </source>
</evidence>
<proteinExistence type="predicted"/>
<dbReference type="EMBL" id="MJBS01000024">
    <property type="protein sequence ID" value="OHF00832.1"/>
    <property type="molecule type" value="Genomic_DNA"/>
</dbReference>
<gene>
    <name evidence="1" type="ORF">CORC01_03906</name>
</gene>
<dbReference type="Proteomes" id="UP000176998">
    <property type="component" value="Unassembled WGS sequence"/>
</dbReference>
<dbReference type="AlphaFoldDB" id="A0A1G4BHE8"/>
<keyword evidence="2" id="KW-1185">Reference proteome</keyword>
<protein>
    <submittedName>
        <fullName evidence="1">Uncharacterized protein</fullName>
    </submittedName>
</protein>